<proteinExistence type="predicted"/>
<evidence type="ECO:0000256" key="2">
    <source>
        <dbReference type="SAM" id="SignalP"/>
    </source>
</evidence>
<accession>A0AB39BVT9</accession>
<name>A0AB39BVT9_9BACI</name>
<reference evidence="3" key="1">
    <citation type="submission" date="2024-07" db="EMBL/GenBank/DDBJ databases">
        <title>Identification and characteristics of an arsenic-resistant bacterial isolate, which belongs to a novel species.</title>
        <authorList>
            <person name="Juszczyk A."/>
            <person name="Kowalczyk A."/>
            <person name="Was K."/>
            <person name="Kosowicz W."/>
            <person name="Budzyn A."/>
            <person name="Latowski D."/>
        </authorList>
    </citation>
    <scope>NUCLEOTIDE SEQUENCE</scope>
    <source>
        <strain evidence="3">As8PL</strain>
    </source>
</reference>
<keyword evidence="1" id="KW-0175">Coiled coil</keyword>
<feature type="chain" id="PRO_5044192554" evidence="2">
    <location>
        <begin position="18"/>
        <end position="196"/>
    </location>
</feature>
<feature type="signal peptide" evidence="2">
    <location>
        <begin position="1"/>
        <end position="17"/>
    </location>
</feature>
<feature type="coiled-coil region" evidence="1">
    <location>
        <begin position="87"/>
        <end position="128"/>
    </location>
</feature>
<evidence type="ECO:0000313" key="3">
    <source>
        <dbReference type="EMBL" id="XDI37784.1"/>
    </source>
</evidence>
<dbReference type="AlphaFoldDB" id="A0AB39BVT9"/>
<dbReference type="PROSITE" id="PS51257">
    <property type="entry name" value="PROKAR_LIPOPROTEIN"/>
    <property type="match status" value="1"/>
</dbReference>
<evidence type="ECO:0000256" key="1">
    <source>
        <dbReference type="SAM" id="Coils"/>
    </source>
</evidence>
<dbReference type="RefSeq" id="WP_368505112.1">
    <property type="nucleotide sequence ID" value="NZ_CP162551.1"/>
</dbReference>
<gene>
    <name evidence="3" type="ORF">AB3N04_05545</name>
</gene>
<protein>
    <submittedName>
        <fullName evidence="3">Spy/CpxP family protein refolding chaperone</fullName>
    </submittedName>
</protein>
<dbReference type="Gene3D" id="1.20.120.1490">
    <property type="match status" value="1"/>
</dbReference>
<dbReference type="EMBL" id="CP162551">
    <property type="protein sequence ID" value="XDI37784.1"/>
    <property type="molecule type" value="Genomic_DNA"/>
</dbReference>
<organism evidence="3">
    <name type="scientific">Alkalihalophilus sp. As8PL</name>
    <dbReference type="NCBI Taxonomy" id="3237103"/>
    <lineage>
        <taxon>Bacteria</taxon>
        <taxon>Bacillati</taxon>
        <taxon>Bacillota</taxon>
        <taxon>Bacilli</taxon>
        <taxon>Bacillales</taxon>
        <taxon>Bacillaceae</taxon>
        <taxon>Alkalihalophilus</taxon>
    </lineage>
</organism>
<sequence>MNRTIIMLSLLIPFALAGCFSSTEEESSNEMEAVTSPYVELTDQEIKALPEGRIQALLDGAGAGYALSAELNSYPGPLHTLELALELSLSEEQKEKTEELYNGMKEEAQKIGEQIVNLELQLENAFRAKTITKNDVDNMTNQISNLDGKLRSVHLNAHIDMMDVLTNEQIKMYDELRGYSSDHDHTDHNHHHGHGH</sequence>
<keyword evidence="2" id="KW-0732">Signal</keyword>